<evidence type="ECO:0000259" key="1">
    <source>
        <dbReference type="PROSITE" id="PS50011"/>
    </source>
</evidence>
<reference evidence="2" key="1">
    <citation type="submission" date="2021-06" db="EMBL/GenBank/DDBJ databases">
        <authorList>
            <person name="Kallberg Y."/>
            <person name="Tangrot J."/>
            <person name="Rosling A."/>
        </authorList>
    </citation>
    <scope>NUCLEOTIDE SEQUENCE</scope>
    <source>
        <strain evidence="2">CL551</strain>
    </source>
</reference>
<dbReference type="Proteomes" id="UP000789342">
    <property type="component" value="Unassembled WGS sequence"/>
</dbReference>
<dbReference type="GO" id="GO:0004672">
    <property type="term" value="F:protein kinase activity"/>
    <property type="evidence" value="ECO:0007669"/>
    <property type="project" value="InterPro"/>
</dbReference>
<proteinExistence type="predicted"/>
<protein>
    <submittedName>
        <fullName evidence="2">13101_t:CDS:1</fullName>
    </submittedName>
</protein>
<feature type="non-terminal residue" evidence="2">
    <location>
        <position position="107"/>
    </location>
</feature>
<evidence type="ECO:0000313" key="2">
    <source>
        <dbReference type="EMBL" id="CAG8676609.1"/>
    </source>
</evidence>
<dbReference type="EMBL" id="CAJVPV010013307">
    <property type="protein sequence ID" value="CAG8676609.1"/>
    <property type="molecule type" value="Genomic_DNA"/>
</dbReference>
<evidence type="ECO:0000313" key="3">
    <source>
        <dbReference type="Proteomes" id="UP000789342"/>
    </source>
</evidence>
<sequence>YPEPARPRSPQKDGNQDIDNFIRKFAEWKKYPFLEFIPYEEFSSVENIGRGEFSQVYRATWNKGRLRSWNKNNGDFARFPPETVALKVLDNSRGMNSEFLKEQQFLN</sequence>
<organism evidence="2 3">
    <name type="scientific">Acaulospora morrowiae</name>
    <dbReference type="NCBI Taxonomy" id="94023"/>
    <lineage>
        <taxon>Eukaryota</taxon>
        <taxon>Fungi</taxon>
        <taxon>Fungi incertae sedis</taxon>
        <taxon>Mucoromycota</taxon>
        <taxon>Glomeromycotina</taxon>
        <taxon>Glomeromycetes</taxon>
        <taxon>Diversisporales</taxon>
        <taxon>Acaulosporaceae</taxon>
        <taxon>Acaulospora</taxon>
    </lineage>
</organism>
<feature type="domain" description="Protein kinase" evidence="1">
    <location>
        <begin position="42"/>
        <end position="107"/>
    </location>
</feature>
<name>A0A9N9EIS1_9GLOM</name>
<dbReference type="AlphaFoldDB" id="A0A9N9EIS1"/>
<accession>A0A9N9EIS1</accession>
<dbReference type="PROSITE" id="PS50011">
    <property type="entry name" value="PROTEIN_KINASE_DOM"/>
    <property type="match status" value="1"/>
</dbReference>
<dbReference type="InterPro" id="IPR000719">
    <property type="entry name" value="Prot_kinase_dom"/>
</dbReference>
<gene>
    <name evidence="2" type="ORF">AMORRO_LOCUS11057</name>
</gene>
<dbReference type="SUPFAM" id="SSF56112">
    <property type="entry name" value="Protein kinase-like (PK-like)"/>
    <property type="match status" value="1"/>
</dbReference>
<comment type="caution">
    <text evidence="2">The sequence shown here is derived from an EMBL/GenBank/DDBJ whole genome shotgun (WGS) entry which is preliminary data.</text>
</comment>
<dbReference type="OrthoDB" id="2432957at2759"/>
<keyword evidence="3" id="KW-1185">Reference proteome</keyword>
<dbReference type="GO" id="GO:0005524">
    <property type="term" value="F:ATP binding"/>
    <property type="evidence" value="ECO:0007669"/>
    <property type="project" value="InterPro"/>
</dbReference>
<dbReference type="Gene3D" id="3.30.200.20">
    <property type="entry name" value="Phosphorylase Kinase, domain 1"/>
    <property type="match status" value="1"/>
</dbReference>
<dbReference type="InterPro" id="IPR011009">
    <property type="entry name" value="Kinase-like_dom_sf"/>
</dbReference>